<protein>
    <submittedName>
        <fullName evidence="2">Uncharacterized protein</fullName>
    </submittedName>
</protein>
<dbReference type="STRING" id="490189.SAMN02927903_02893"/>
<keyword evidence="3" id="KW-1185">Reference proteome</keyword>
<evidence type="ECO:0000313" key="3">
    <source>
        <dbReference type="Proteomes" id="UP000199354"/>
    </source>
</evidence>
<feature type="signal peptide" evidence="1">
    <location>
        <begin position="1"/>
        <end position="19"/>
    </location>
</feature>
<sequence>MGKNIWLLLLLGLSGFAQKKDWGKVTVADLQEKSCSIDTSAAAAVLYNGAKTTFKYDRVKGFTAVHEYQMRIKIYKPEGLKWANFEVPYYVGYENISDDWLKFSDGVTYNLENGQIVKTKLTGQGTFKKDMNEYWNMGSITMPNVKAGSVIEFKYTLKSADLGEFPVFHFQYPIPVKYTQYITEIPEFYIYKPVILGYDYVKSDGKIERGHFTFDNKYNQMVSVDFQSVNSVYTGENLPALKEEGYLDNIANYRSSVQHELDRIRWPEEPEKQISTTWEGVAKTIYKDKRFGPELEQRQFFEQDVPALAKSSAPMQERVTAVLEHVKRTMTWDNKYGYNTKKGVRQAYKDKVGNVAEVNFILISMLNYSGLPAYPVLVSTVDNGVPAFPNLRVFNYVVVGVEIDGKMTLLDATDKYAAVGILPQRACNWNGRLIRRDGSSQEINMMPSLISRQNINLMGQIDATGKVSGKVRANLTDFEAHDFRTSFAGQNPEQYQERLEERLGADVSEYGCENKTDCTKPITETYSFVSSELVEQIGGKMYVNPMVFLAESKNPFVMDQRILPVFFGHPKQMRYNINLQVPDGYAVESVPQSVSITTGENVCNFNFNLVHKDNRIQLNVTHETNSAFVSAGFYPALKEFYRKMIEKQQEKIVLKKI</sequence>
<evidence type="ECO:0000313" key="2">
    <source>
        <dbReference type="EMBL" id="SCY91572.1"/>
    </source>
</evidence>
<dbReference type="RefSeq" id="WP_091145702.1">
    <property type="nucleotide sequence ID" value="NZ_FMVF01000016.1"/>
</dbReference>
<accession>A0A1G5JT12</accession>
<name>A0A1G5JT12_9FLAO</name>
<feature type="chain" id="PRO_5011774946" evidence="1">
    <location>
        <begin position="20"/>
        <end position="657"/>
    </location>
</feature>
<reference evidence="2 3" key="1">
    <citation type="submission" date="2016-10" db="EMBL/GenBank/DDBJ databases">
        <authorList>
            <person name="de Groot N.N."/>
        </authorList>
    </citation>
    <scope>NUCLEOTIDE SEQUENCE [LARGE SCALE GENOMIC DNA]</scope>
    <source>
        <strain evidence="2 3">CGMCC 1.7031</strain>
    </source>
</reference>
<proteinExistence type="predicted"/>
<organism evidence="2 3">
    <name type="scientific">Flavobacterium caeni</name>
    <dbReference type="NCBI Taxonomy" id="490189"/>
    <lineage>
        <taxon>Bacteria</taxon>
        <taxon>Pseudomonadati</taxon>
        <taxon>Bacteroidota</taxon>
        <taxon>Flavobacteriia</taxon>
        <taxon>Flavobacteriales</taxon>
        <taxon>Flavobacteriaceae</taxon>
        <taxon>Flavobacterium</taxon>
    </lineage>
</organism>
<dbReference type="OrthoDB" id="98874at2"/>
<dbReference type="Gene3D" id="3.10.620.30">
    <property type="match status" value="1"/>
</dbReference>
<dbReference type="EMBL" id="FMVF01000016">
    <property type="protein sequence ID" value="SCY91572.1"/>
    <property type="molecule type" value="Genomic_DNA"/>
</dbReference>
<gene>
    <name evidence="2" type="ORF">SAMN02927903_02893</name>
</gene>
<dbReference type="AlphaFoldDB" id="A0A1G5JT12"/>
<keyword evidence="1" id="KW-0732">Signal</keyword>
<dbReference type="Proteomes" id="UP000199354">
    <property type="component" value="Unassembled WGS sequence"/>
</dbReference>
<dbReference type="Gene3D" id="2.60.40.3140">
    <property type="match status" value="1"/>
</dbReference>
<dbReference type="Gene3D" id="2.60.120.1130">
    <property type="match status" value="1"/>
</dbReference>
<evidence type="ECO:0000256" key="1">
    <source>
        <dbReference type="SAM" id="SignalP"/>
    </source>
</evidence>